<reference evidence="1 2" key="1">
    <citation type="submission" date="2016-10" db="EMBL/GenBank/DDBJ databases">
        <title>Paenibacillus species isolates.</title>
        <authorList>
            <person name="Beno S.M."/>
        </authorList>
    </citation>
    <scope>NUCLEOTIDE SEQUENCE [LARGE SCALE GENOMIC DNA]</scope>
    <source>
        <strain evidence="1 2">FSL R5-0923</strain>
    </source>
</reference>
<proteinExistence type="predicted"/>
<dbReference type="EMBL" id="MPTD01000015">
    <property type="protein sequence ID" value="OMD48513.1"/>
    <property type="molecule type" value="Genomic_DNA"/>
</dbReference>
<protein>
    <submittedName>
        <fullName evidence="1">Uncharacterized protein</fullName>
    </submittedName>
</protein>
<dbReference type="RefSeq" id="WP_076300210.1">
    <property type="nucleotide sequence ID" value="NZ_MPTD01000015.1"/>
</dbReference>
<name>A0ABX3HGN0_9BACL</name>
<gene>
    <name evidence="1" type="ORF">BSK51_21520</name>
</gene>
<keyword evidence="2" id="KW-1185">Reference proteome</keyword>
<evidence type="ECO:0000313" key="1">
    <source>
        <dbReference type="EMBL" id="OMD48513.1"/>
    </source>
</evidence>
<comment type="caution">
    <text evidence="1">The sequence shown here is derived from an EMBL/GenBank/DDBJ whole genome shotgun (WGS) entry which is preliminary data.</text>
</comment>
<organism evidence="1 2">
    <name type="scientific">Paenibacillus odorifer</name>
    <dbReference type="NCBI Taxonomy" id="189426"/>
    <lineage>
        <taxon>Bacteria</taxon>
        <taxon>Bacillati</taxon>
        <taxon>Bacillota</taxon>
        <taxon>Bacilli</taxon>
        <taxon>Bacillales</taxon>
        <taxon>Paenibacillaceae</taxon>
        <taxon>Paenibacillus</taxon>
    </lineage>
</organism>
<evidence type="ECO:0000313" key="2">
    <source>
        <dbReference type="Proteomes" id="UP000187313"/>
    </source>
</evidence>
<accession>A0ABX3HGN0</accession>
<dbReference type="Proteomes" id="UP000187313">
    <property type="component" value="Unassembled WGS sequence"/>
</dbReference>
<sequence>MTTNNKAVQNAGARKALDKTMSGNLVKALERFEVKVFLDWSNCEARNVFYVELISKFSGERVTFVKSYFEAQGSEKKILDKLNLIGSANGHILDALIEHIDDLLVNKEFTKGGFTASCTKLSERDQQKALKNGRLVVRNYLLNEVQFACQSERDYDSYKHFGVILDQEKGLPEGTIAVGFQGEALQAVLNPLGRTQSQQYRREVLGGLIHIGMLDAKITEYADEGEDDEVIKEEHEVEDYFDGYPIINGKVVKDQGRQEKKNRTKKKSRSCLRKQRLVNGNEDGIKFYIMRFTQALLEEMKQYVAA</sequence>